<dbReference type="PANTHER" id="PTHR30466:SF11">
    <property type="entry name" value="FLAVIN-DEPENDENT MONOOXYGENASE, REDUCTASE SUBUNIT HSAB"/>
    <property type="match status" value="1"/>
</dbReference>
<dbReference type="SMART" id="SM00903">
    <property type="entry name" value="Flavin_Reduct"/>
    <property type="match status" value="1"/>
</dbReference>
<dbReference type="InterPro" id="IPR050268">
    <property type="entry name" value="NADH-dep_flavin_reductase"/>
</dbReference>
<gene>
    <name evidence="4" type="ORF">METZ01_LOCUS161943</name>
</gene>
<dbReference type="SUPFAM" id="SSF50475">
    <property type="entry name" value="FMN-binding split barrel"/>
    <property type="match status" value="1"/>
</dbReference>
<comment type="similarity">
    <text evidence="1">Belongs to the non-flavoprotein flavin reductase family.</text>
</comment>
<dbReference type="Gene3D" id="2.30.110.10">
    <property type="entry name" value="Electron Transport, Fmn-binding Protein, Chain A"/>
    <property type="match status" value="1"/>
</dbReference>
<dbReference type="InterPro" id="IPR002563">
    <property type="entry name" value="Flavin_Rdtase-like_dom"/>
</dbReference>
<feature type="domain" description="Flavin reductase like" evidence="3">
    <location>
        <begin position="11"/>
        <end position="153"/>
    </location>
</feature>
<evidence type="ECO:0000256" key="1">
    <source>
        <dbReference type="ARBA" id="ARBA00008898"/>
    </source>
</evidence>
<name>A0A382B5X2_9ZZZZ</name>
<dbReference type="GO" id="GO:0010181">
    <property type="term" value="F:FMN binding"/>
    <property type="evidence" value="ECO:0007669"/>
    <property type="project" value="InterPro"/>
</dbReference>
<evidence type="ECO:0000259" key="3">
    <source>
        <dbReference type="SMART" id="SM00903"/>
    </source>
</evidence>
<dbReference type="GO" id="GO:0042602">
    <property type="term" value="F:riboflavin reductase (NADPH) activity"/>
    <property type="evidence" value="ECO:0007669"/>
    <property type="project" value="TreeGrafter"/>
</dbReference>
<reference evidence="4" key="1">
    <citation type="submission" date="2018-05" db="EMBL/GenBank/DDBJ databases">
        <authorList>
            <person name="Lanie J.A."/>
            <person name="Ng W.-L."/>
            <person name="Kazmierczak K.M."/>
            <person name="Andrzejewski T.M."/>
            <person name="Davidsen T.M."/>
            <person name="Wayne K.J."/>
            <person name="Tettelin H."/>
            <person name="Glass J.I."/>
            <person name="Rusch D."/>
            <person name="Podicherti R."/>
            <person name="Tsui H.-C.T."/>
            <person name="Winkler M.E."/>
        </authorList>
    </citation>
    <scope>NUCLEOTIDE SEQUENCE</scope>
</reference>
<organism evidence="4">
    <name type="scientific">marine metagenome</name>
    <dbReference type="NCBI Taxonomy" id="408172"/>
    <lineage>
        <taxon>unclassified sequences</taxon>
        <taxon>metagenomes</taxon>
        <taxon>ecological metagenomes</taxon>
    </lineage>
</organism>
<dbReference type="EMBL" id="UINC01028313">
    <property type="protein sequence ID" value="SVB09089.1"/>
    <property type="molecule type" value="Genomic_DNA"/>
</dbReference>
<dbReference type="Pfam" id="PF01613">
    <property type="entry name" value="Flavin_Reduct"/>
    <property type="match status" value="1"/>
</dbReference>
<dbReference type="AlphaFoldDB" id="A0A382B5X2"/>
<accession>A0A382B5X2</accession>
<proteinExistence type="inferred from homology"/>
<protein>
    <recommendedName>
        <fullName evidence="3">Flavin reductase like domain-containing protein</fullName>
    </recommendedName>
</protein>
<keyword evidence="2" id="KW-0560">Oxidoreductase</keyword>
<evidence type="ECO:0000313" key="4">
    <source>
        <dbReference type="EMBL" id="SVB09089.1"/>
    </source>
</evidence>
<sequence>MMDEDAKKTALRMIPYGLYVLTAEDKDQNISAATVNWVTQASFKPPLVAVGVKTDSQIHGIIKKSGVFALNVLGKGQLDIAFTFFKPAEREGQTIAGQPFRSGSTGAPVLENTPAFVECRMVDSIEAGDHSLFVAEVVDAGVSQEPEGRADDATLWLKELGEKAFYGG</sequence>
<evidence type="ECO:0000256" key="2">
    <source>
        <dbReference type="ARBA" id="ARBA00023002"/>
    </source>
</evidence>
<dbReference type="InterPro" id="IPR012349">
    <property type="entry name" value="Split_barrel_FMN-bd"/>
</dbReference>
<dbReference type="PANTHER" id="PTHR30466">
    <property type="entry name" value="FLAVIN REDUCTASE"/>
    <property type="match status" value="1"/>
</dbReference>